<dbReference type="RefSeq" id="WP_134531087.1">
    <property type="nucleotide sequence ID" value="NZ_CAADJA010000002.1"/>
</dbReference>
<dbReference type="Proteomes" id="UP000373449">
    <property type="component" value="Unassembled WGS sequence"/>
</dbReference>
<name>A0A484ZFQ5_9GAMM</name>
<dbReference type="AlphaFoldDB" id="A0A484ZFQ5"/>
<evidence type="ECO:0000313" key="2">
    <source>
        <dbReference type="EMBL" id="VFS47377.1"/>
    </source>
</evidence>
<keyword evidence="1" id="KW-0472">Membrane</keyword>
<protein>
    <submittedName>
        <fullName evidence="2">Uncharacterized protein</fullName>
    </submittedName>
</protein>
<proteinExistence type="predicted"/>
<evidence type="ECO:0000256" key="1">
    <source>
        <dbReference type="SAM" id="Phobius"/>
    </source>
</evidence>
<gene>
    <name evidence="2" type="ORF">NCTC12282_02312</name>
</gene>
<dbReference type="EMBL" id="CAADJA010000002">
    <property type="protein sequence ID" value="VFS47377.1"/>
    <property type="molecule type" value="Genomic_DNA"/>
</dbReference>
<sequence>MQIKSPISSADINLCQREVAVRYGSSNDSTKKMLSDKCESDVGYVALMTSDASSANQAAQVISAANSSSLGSGMLSLFLLGVGLVFTLVGAVAVIAQRRNARKKLSIK</sequence>
<accession>A0A484ZFQ5</accession>
<reference evidence="2 3" key="1">
    <citation type="submission" date="2019-03" db="EMBL/GenBank/DDBJ databases">
        <authorList>
            <consortium name="Pathogen Informatics"/>
        </authorList>
    </citation>
    <scope>NUCLEOTIDE SEQUENCE [LARGE SCALE GENOMIC DNA]</scope>
    <source>
        <strain evidence="2 3">NCTC12282</strain>
    </source>
</reference>
<keyword evidence="1" id="KW-1133">Transmembrane helix</keyword>
<organism evidence="2 3">
    <name type="scientific">Budvicia aquatica</name>
    <dbReference type="NCBI Taxonomy" id="82979"/>
    <lineage>
        <taxon>Bacteria</taxon>
        <taxon>Pseudomonadati</taxon>
        <taxon>Pseudomonadota</taxon>
        <taxon>Gammaproteobacteria</taxon>
        <taxon>Enterobacterales</taxon>
        <taxon>Budviciaceae</taxon>
        <taxon>Budvicia</taxon>
    </lineage>
</organism>
<evidence type="ECO:0000313" key="3">
    <source>
        <dbReference type="Proteomes" id="UP000373449"/>
    </source>
</evidence>
<feature type="transmembrane region" description="Helical" evidence="1">
    <location>
        <begin position="75"/>
        <end position="96"/>
    </location>
</feature>
<keyword evidence="1" id="KW-0812">Transmembrane</keyword>